<evidence type="ECO:0000313" key="3">
    <source>
        <dbReference type="EMBL" id="RED87714.1"/>
    </source>
</evidence>
<evidence type="ECO:0000259" key="2">
    <source>
        <dbReference type="PROSITE" id="PS51782"/>
    </source>
</evidence>
<keyword evidence="4" id="KW-1185">Reference proteome</keyword>
<sequence>MKIHIVKQGDSLYSIAQKYGVSLEDVLKANPDISNPDAIDVGMKVKIPTRPKSTFGVIHQHIVQQGDTLWKLSKAWGIQLTDLIKANPQLKNPNALLTGEVVNIPQASSGDGEKTATMHGKAPTGAVSGAGKANTGVKAQETAPPPVVITPIETVPAQPAPVQPAPAPAPVEVAPLPETKPIYGIEVHEKIEYIHYPVNIGGEQGGHSMPHQGYGMEGQGYGMPQQGYGIEGQGYGMPHQGYGMEGQGYGMPQQGYGMEGQGYGMPQQGYGMEGQGYGMPHYGHSMPYPGVGAHQGYADQGYGHGHAQPIVGGVEGHGGYGMPTAGEADCGCGAPSGISPLTGGIPADLGGLYGQQDISYSAPDVPQSSMPSGSMTGCAPCGAKSALPGNLYAAEAQAKAAGYSDGRYPYGPTPFVAGAQSPSSVSPASGGYGAMPGMVSPAGSGGYGAMPGMVSPAASGGYGAMPGMVSPAASGGYGAMPGMVSPAATGGYGTMPGMVSPASGGFPGMQPGYGYGAQMGDIPVGLSPMAEGLPGMVAGANVAPGYYDPNCVGGFPPIPPMPGFPPIPPMPPLRDHIDDDHRSIADEEEVSVKAAPSAKKRQAKPKPKSAAARVSKPKRKESMPWIKW</sequence>
<feature type="domain" description="LysM" evidence="2">
    <location>
        <begin position="2"/>
        <end position="47"/>
    </location>
</feature>
<dbReference type="InterPro" id="IPR036779">
    <property type="entry name" value="LysM_dom_sf"/>
</dbReference>
<dbReference type="PANTHER" id="PTHR33734">
    <property type="entry name" value="LYSM DOMAIN-CONTAINING GPI-ANCHORED PROTEIN 2"/>
    <property type="match status" value="1"/>
</dbReference>
<feature type="region of interest" description="Disordered" evidence="1">
    <location>
        <begin position="108"/>
        <end position="138"/>
    </location>
</feature>
<feature type="region of interest" description="Disordered" evidence="1">
    <location>
        <begin position="564"/>
        <end position="628"/>
    </location>
</feature>
<evidence type="ECO:0000313" key="4">
    <source>
        <dbReference type="Proteomes" id="UP000256977"/>
    </source>
</evidence>
<dbReference type="GO" id="GO:0008932">
    <property type="term" value="F:lytic endotransglycosylase activity"/>
    <property type="evidence" value="ECO:0007669"/>
    <property type="project" value="TreeGrafter"/>
</dbReference>
<feature type="domain" description="LysM" evidence="2">
    <location>
        <begin position="59"/>
        <end position="104"/>
    </location>
</feature>
<accession>A0A3D9KQ75</accession>
<comment type="caution">
    <text evidence="3">The sequence shown here is derived from an EMBL/GenBank/DDBJ whole genome shotgun (WGS) entry which is preliminary data.</text>
</comment>
<dbReference type="CDD" id="cd00118">
    <property type="entry name" value="LysM"/>
    <property type="match status" value="2"/>
</dbReference>
<dbReference type="SUPFAM" id="SSF54106">
    <property type="entry name" value="LysM domain"/>
    <property type="match status" value="2"/>
</dbReference>
<dbReference type="Pfam" id="PF01476">
    <property type="entry name" value="LysM"/>
    <property type="match status" value="2"/>
</dbReference>
<dbReference type="PROSITE" id="PS51782">
    <property type="entry name" value="LYSM"/>
    <property type="match status" value="2"/>
</dbReference>
<name>A0A3D9KQ75_9BACL</name>
<proteinExistence type="predicted"/>
<dbReference type="Gene3D" id="3.10.350.10">
    <property type="entry name" value="LysM domain"/>
    <property type="match status" value="2"/>
</dbReference>
<dbReference type="SMART" id="SM00257">
    <property type="entry name" value="LysM"/>
    <property type="match status" value="2"/>
</dbReference>
<reference evidence="3 4" key="1">
    <citation type="submission" date="2018-07" db="EMBL/GenBank/DDBJ databases">
        <title>Genomic Encyclopedia of Type Strains, Phase III (KMG-III): the genomes of soil and plant-associated and newly described type strains.</title>
        <authorList>
            <person name="Whitman W."/>
        </authorList>
    </citation>
    <scope>NUCLEOTIDE SEQUENCE [LARGE SCALE GENOMIC DNA]</scope>
    <source>
        <strain evidence="3 4">CECT 7287</strain>
    </source>
</reference>
<evidence type="ECO:0000256" key="1">
    <source>
        <dbReference type="SAM" id="MobiDB-lite"/>
    </source>
</evidence>
<dbReference type="Proteomes" id="UP000256977">
    <property type="component" value="Unassembled WGS sequence"/>
</dbReference>
<dbReference type="PANTHER" id="PTHR33734:SF22">
    <property type="entry name" value="MEMBRANE-BOUND LYTIC MUREIN TRANSGLYCOSYLASE D"/>
    <property type="match status" value="1"/>
</dbReference>
<dbReference type="InterPro" id="IPR018392">
    <property type="entry name" value="LysM"/>
</dbReference>
<feature type="compositionally biased region" description="Basic residues" evidence="1">
    <location>
        <begin position="598"/>
        <end position="607"/>
    </location>
</feature>
<organism evidence="3 4">
    <name type="scientific">Cohnella phaseoli</name>
    <dbReference type="NCBI Taxonomy" id="456490"/>
    <lineage>
        <taxon>Bacteria</taxon>
        <taxon>Bacillati</taxon>
        <taxon>Bacillota</taxon>
        <taxon>Bacilli</taxon>
        <taxon>Bacillales</taxon>
        <taxon>Paenibacillaceae</taxon>
        <taxon>Cohnella</taxon>
    </lineage>
</organism>
<gene>
    <name evidence="3" type="ORF">DFP98_102194</name>
</gene>
<dbReference type="EMBL" id="QRDZ01000002">
    <property type="protein sequence ID" value="RED87714.1"/>
    <property type="molecule type" value="Genomic_DNA"/>
</dbReference>
<dbReference type="RefSeq" id="WP_281275120.1">
    <property type="nucleotide sequence ID" value="NZ_QRDZ01000002.1"/>
</dbReference>
<protein>
    <submittedName>
        <fullName evidence="3">Morphogenetic protein associated with SpoVID</fullName>
    </submittedName>
</protein>
<dbReference type="AlphaFoldDB" id="A0A3D9KQ75"/>
<feature type="compositionally biased region" description="Basic and acidic residues" evidence="1">
    <location>
        <begin position="573"/>
        <end position="585"/>
    </location>
</feature>